<evidence type="ECO:0000256" key="2">
    <source>
        <dbReference type="ARBA" id="ARBA00004496"/>
    </source>
</evidence>
<dbReference type="FunFam" id="2.10.25.10:FF:000565">
    <property type="entry name" value="Predicted protein"/>
    <property type="match status" value="2"/>
</dbReference>
<dbReference type="FunFam" id="2.10.25.10:FF:000575">
    <property type="entry name" value="Crumbs, isoform C"/>
    <property type="match status" value="1"/>
</dbReference>
<evidence type="ECO:0000256" key="15">
    <source>
        <dbReference type="ARBA" id="ARBA00022989"/>
    </source>
</evidence>
<feature type="disulfide bond" evidence="19">
    <location>
        <begin position="1165"/>
        <end position="1175"/>
    </location>
</feature>
<dbReference type="Gene3D" id="2.60.120.200">
    <property type="match status" value="4"/>
</dbReference>
<dbReference type="PROSITE" id="PS50026">
    <property type="entry name" value="EGF_3"/>
    <property type="match status" value="41"/>
</dbReference>
<name>A0A1S3J9M6_LINAN</name>
<dbReference type="FunFam" id="2.10.25.10:FF:000327">
    <property type="entry name" value="neurogenic locus notch homolog protein 4"/>
    <property type="match status" value="1"/>
</dbReference>
<feature type="domain" description="EGF-like" evidence="25">
    <location>
        <begin position="2381"/>
        <end position="2417"/>
    </location>
</feature>
<dbReference type="GO" id="GO:0060255">
    <property type="term" value="P:regulation of macromolecule metabolic process"/>
    <property type="evidence" value="ECO:0007669"/>
    <property type="project" value="UniProtKB-ARBA"/>
</dbReference>
<keyword evidence="14" id="KW-0106">Calcium</keyword>
<evidence type="ECO:0000256" key="10">
    <source>
        <dbReference type="ARBA" id="ARBA00022692"/>
    </source>
</evidence>
<feature type="disulfide bond" evidence="19">
    <location>
        <begin position="468"/>
        <end position="477"/>
    </location>
</feature>
<evidence type="ECO:0000256" key="14">
    <source>
        <dbReference type="ARBA" id="ARBA00022837"/>
    </source>
</evidence>
<feature type="disulfide bond" evidence="19">
    <location>
        <begin position="1490"/>
        <end position="1499"/>
    </location>
</feature>
<feature type="disulfide bond" evidence="19">
    <location>
        <begin position="1091"/>
        <end position="1100"/>
    </location>
</feature>
<feature type="domain" description="EGF-like" evidence="25">
    <location>
        <begin position="2020"/>
        <end position="2056"/>
    </location>
</feature>
<dbReference type="PROSITE" id="PS01187">
    <property type="entry name" value="EGF_CA"/>
    <property type="match status" value="15"/>
</dbReference>
<dbReference type="GO" id="GO:0051049">
    <property type="term" value="P:regulation of transport"/>
    <property type="evidence" value="ECO:0007669"/>
    <property type="project" value="UniProtKB-ARBA"/>
</dbReference>
<evidence type="ECO:0000256" key="22">
    <source>
        <dbReference type="SAM" id="Phobius"/>
    </source>
</evidence>
<dbReference type="GO" id="GO:0016324">
    <property type="term" value="C:apical plasma membrane"/>
    <property type="evidence" value="ECO:0007669"/>
    <property type="project" value="UniProtKB-SubCell"/>
</dbReference>
<feature type="disulfide bond" evidence="19">
    <location>
        <begin position="275"/>
        <end position="284"/>
    </location>
</feature>
<feature type="disulfide bond" evidence="19">
    <location>
        <begin position="2152"/>
        <end position="2169"/>
    </location>
</feature>
<evidence type="ECO:0000256" key="18">
    <source>
        <dbReference type="ARBA" id="ARBA00023180"/>
    </source>
</evidence>
<feature type="disulfide bond" evidence="19">
    <location>
        <begin position="641"/>
        <end position="658"/>
    </location>
</feature>
<dbReference type="GO" id="GO:0003002">
    <property type="term" value="P:regionalization"/>
    <property type="evidence" value="ECO:0007669"/>
    <property type="project" value="UniProtKB-ARBA"/>
</dbReference>
<feature type="chain" id="PRO_5010353390" evidence="23">
    <location>
        <begin position="30"/>
        <end position="2607"/>
    </location>
</feature>
<dbReference type="PRINTS" id="PR01983">
    <property type="entry name" value="NOTCH"/>
</dbReference>
<feature type="domain" description="EGF-like" evidence="25">
    <location>
        <begin position="287"/>
        <end position="324"/>
    </location>
</feature>
<feature type="domain" description="EGF-like" evidence="25">
    <location>
        <begin position="2419"/>
        <end position="2454"/>
    </location>
</feature>
<dbReference type="Proteomes" id="UP000085678">
    <property type="component" value="Unplaced"/>
</dbReference>
<dbReference type="GO" id="GO:0009967">
    <property type="term" value="P:positive regulation of signal transduction"/>
    <property type="evidence" value="ECO:0007669"/>
    <property type="project" value="UniProtKB-ARBA"/>
</dbReference>
<dbReference type="PROSITE" id="PS01186">
    <property type="entry name" value="EGF_2"/>
    <property type="match status" value="28"/>
</dbReference>
<dbReference type="Gene3D" id="2.10.25.10">
    <property type="entry name" value="Laminin"/>
    <property type="match status" value="41"/>
</dbReference>
<feature type="disulfide bond" evidence="19">
    <location>
        <begin position="2209"/>
        <end position="2218"/>
    </location>
</feature>
<evidence type="ECO:0000256" key="17">
    <source>
        <dbReference type="ARBA" id="ARBA00023157"/>
    </source>
</evidence>
<dbReference type="PROSITE" id="PS50025">
    <property type="entry name" value="LAM_G_DOMAIN"/>
    <property type="match status" value="4"/>
</dbReference>
<keyword evidence="11 23" id="KW-0732">Signal</keyword>
<sequence length="2607" mass="282059">MGLQFRRDITLTEMLLLVLLLACCHLTQAQFQNKAYFNSSAYVESTNTFDVHKRTTFQFRTCSEGQLLSDHGANGDSIEFYVNTNGSLLLKWNASQDSVSNILTIGQDLNNNNWYKLSLKYQVGNVTLTIEQGSNKRYERLIANSTYNSDFKNLNFTGGSPLTIGRGYLGCIEGALTVELDKNIAGHANVDWGNCPLESQPCSDFDINDCWSQPCQNAGVCQDGFKNYTCVCPPPYSGRNCETDLGASGCQTGLCKNGATCVDVTGQTRLYECRCVPGYTGTHCENEVKECDSQPCKNGGQCTDQINSFVCNCTGTGYTGVDCTDDMDECSASPCQNGATCQNNQGTYSCICSPGYDGNNCEREVDECASSPCLNGATCNDGLNTYTCTCAAGFSGENCQTNLDDCVGVVCPGDNVICVDYVLNYKCECAPGFTGDQSNCVDINECASNPCRNNATCANLLNAYNCSCVTGFSGVNCEVNIDECAGQPCSNGATCVDGINRYTCSCAAGYTGATCATNIDECASSPCRNGATCMDQVNGYTCSCVAGWTGVNCEVDVDECQSDPCQNGATCQNRLNMYDCVCRPGFTGVHCETNIDDCASGPCQNGAPCVDQVNDYMCNCTSGWMGKNCSQPYDACSFSPCQNGATCTSIIPNPEYTCACVLGFTGADCETDIDDCVNHTCINGEVCLDMVNSYKCQCPIGFAGDNCSVNIDDCADSPCQNGARCVDGIASYTCNCTQNYFNLTQYTGNPDMFYISGWNGTNCERDIDECQYQPGICLNNGICRNKNGSFDCYCAPSQEKGAYYSGFAGDNCSVNIDDCADSPCQNGARCVDGIASYTCNCTQNYFNLTQYTGNPDMFYISGWNGTNCERDIDECQYQPGICLNNGICRNKNGSFDCYCAPSQEKGAYYSGKNCEQVTDYCTSGNLARDDPPVCKNDGVCIPLAAEAGNYLCNCSAGWTGRRCRIDIDECASNPCQNNATCDDQVNGYVCDCAPGFTGIHCETNIDECASDPCLHGGSCIDLVNGPSLLNVTKICLQLTCVDNNTGYVCNCTGTGFNGTHCELNIDECAVYHPCQNGATCTDGINDYNCTCWEGYQGKNCEIDINECESNPCQYNSTCLERSDLSLYQQGYLNFNNFNFSTAAGYVCECVPGSTGVNCEVNIDECNSNPCVHGTCNDILNGYTCACEAGWTGTHCETEINECDEYQPCKNGATCTDKLADYTCQCAGPVQGTEYGGKNCTVQLIGCANNACQNGATCRPYLVNETPAVHNYTCSCPSGFTGFYCEVPTSASFNGTSYMVLNSTQNWSNFTLVLWLRTTLLSGVLMYHQLPSGDSMLLTLAGHNLQFTFNQVTGNPVSFASENQRLKDGEWHQIELAVNSAGSTKLHIYGNHCPGGVCTYQDNINVSSPLTFGTTYIGSKVMAGAIDQSEVTFIGCTRDIVLNGQLVVPQDVPNSLVGVYPGCNREVQCVPDPCSGKGVCADLWWQYKCRCLRKYTGPQCNQTFPAATFSQGSSSSLAQFTIPARDKNLLQYVNVISMFIRTRQPDGFIFYLGGVNTNNPGDKAFVSAELKGTSLHVILNLYNTMDGSYKKYEDNLGSNLNDGSQHLIEVDKNRDKLEIRIDSVRLSGKTMTATLLNPANMYVGGLPGLGSSSNGRRRRQTLVEYNPDSATVQEPFKGTIQDARLNDKLLLFYNVSVPESFQLNESYPVTLDGVVEGEQTDDLCATGNLCENNGTCNNVFFNDFICDCPKGYKGKNCSALDFCMYSKCPEDSTCRDLADGYECITEATFNGMDSLLRYNNTINSTTTFNHMSLKFRTRKENAIIFHARSNAAASRFLTIEVSERKLKLKYNLGERSELPTDWAVTDGQYHNVSIVVNDTHLTLSIDQGQYEKSKPQPVQAVTLAQVIRGSDMVFLGGIDDTTVAISPNTNTQSALSKFKGCMDEVRLGRYLLPFFFNSALVNDSSLEKFQVMTKASIVTPCTPDPVCAPSPCKNGATCVDIFNDFTCQCPLGFNGSLCENNIDDCPGNECQNGATCVDGIANYTCTCQAGYTDARCQTDIDECASSPCQNNATCIDKVNAFECNCTANFTGPVCETHISDTCASEPCENNATCVDINRNETEPGQPLFKCNCVRPFEGQLCEKMINYCEDAPCQNGGSCINDYTLFTYQCNCSKGYSGRNCTVNRDDCPANACSGHGQCVDGLDTYTCNCNPGWAEWNCSRDIDECTEINPCVHGTCENAPAGSYTCSCDKGYQGKNCSEDVNECETERPCKNGAICYNLVGSYFCNCSTLLGYSGKDCEIANCSFSQCQNGATCEVFDNSTTQAQQWLCVCPEFYAGSQCDVKHPCADNPCQNAATCSDDDPARYQCICGPGWEGDTCADDIDECAIGRCQNNASCTNSQGGYACACILGFTGTNCETNIDDCAGDPCVHGNCSDLVNEYSCQCEEGWQGVNCSEDINECLKTPCLNGATCNNLLGSYNCTCTAQFLGPNCEYEDPCKPGVCSNGGSCLAYREQEGMYSAECTCLDGYAGVRCETMRSTQDTPLAVIIGPVVGGVVLLIVIAVIIFLVMARSKRATRGTYSPSRQEMQGSRVELGNVLKPPPEERLI</sequence>
<dbReference type="GO" id="GO:0048598">
    <property type="term" value="P:embryonic morphogenesis"/>
    <property type="evidence" value="ECO:0007669"/>
    <property type="project" value="UniProtKB-ARBA"/>
</dbReference>
<feature type="domain" description="EGF-like" evidence="25">
    <location>
        <begin position="1064"/>
        <end position="1101"/>
    </location>
</feature>
<dbReference type="PRINTS" id="PR00010">
    <property type="entry name" value="EGFBLOOD"/>
</dbReference>
<dbReference type="InParanoid" id="A0A1S3J9M6"/>
<dbReference type="GO" id="GO:0005911">
    <property type="term" value="C:cell-cell junction"/>
    <property type="evidence" value="ECO:0007669"/>
    <property type="project" value="UniProtKB-ARBA"/>
</dbReference>
<dbReference type="GO" id="GO:0048592">
    <property type="term" value="P:eye morphogenesis"/>
    <property type="evidence" value="ECO:0007669"/>
    <property type="project" value="UniProtKB-ARBA"/>
</dbReference>
<evidence type="ECO:0000313" key="26">
    <source>
        <dbReference type="Proteomes" id="UP000085678"/>
    </source>
</evidence>
<keyword evidence="8 19" id="KW-0245">EGF-like domain</keyword>
<dbReference type="InterPro" id="IPR013032">
    <property type="entry name" value="EGF-like_CS"/>
</dbReference>
<evidence type="ECO:0000256" key="6">
    <source>
        <dbReference type="ARBA" id="ARBA00022490"/>
    </source>
</evidence>
<dbReference type="GO" id="GO:0009792">
    <property type="term" value="P:embryo development ending in birth or egg hatching"/>
    <property type="evidence" value="ECO:0007669"/>
    <property type="project" value="UniProtKB-ARBA"/>
</dbReference>
<dbReference type="InterPro" id="IPR001881">
    <property type="entry name" value="EGF-like_Ca-bd_dom"/>
</dbReference>
<feature type="disulfide bond" evidence="19">
    <location>
        <begin position="660"/>
        <end position="669"/>
    </location>
</feature>
<dbReference type="PROSITE" id="PS00010">
    <property type="entry name" value="ASX_HYDROXYL"/>
    <property type="match status" value="29"/>
</dbReference>
<feature type="transmembrane region" description="Helical" evidence="22">
    <location>
        <begin position="2544"/>
        <end position="2568"/>
    </location>
</feature>
<dbReference type="GO" id="GO:0007219">
    <property type="term" value="P:Notch signaling pathway"/>
    <property type="evidence" value="ECO:0007669"/>
    <property type="project" value="TreeGrafter"/>
</dbReference>
<feature type="domain" description="EGF-like" evidence="25">
    <location>
        <begin position="710"/>
        <end position="746"/>
    </location>
</feature>
<dbReference type="FunFam" id="2.10.25.10:FF:000031">
    <property type="entry name" value="neurogenic locus notch homolog protein 3"/>
    <property type="match status" value="1"/>
</dbReference>
<gene>
    <name evidence="27" type="primary">LOC106171031</name>
</gene>
<dbReference type="FunFam" id="2.10.25.10:FF:000279">
    <property type="entry name" value="Neurogenic locus notch 1"/>
    <property type="match status" value="1"/>
</dbReference>
<dbReference type="GO" id="GO:0061326">
    <property type="term" value="P:renal tubule development"/>
    <property type="evidence" value="ECO:0007669"/>
    <property type="project" value="UniProtKB-ARBA"/>
</dbReference>
<comment type="subcellular location">
    <subcellularLocation>
        <location evidence="1">Apical cell membrane</location>
        <topology evidence="1">Single-pass type I membrane protein</topology>
    </subcellularLocation>
    <subcellularLocation>
        <location evidence="2">Cytoplasm</location>
    </subcellularLocation>
    <subcellularLocation>
        <location evidence="3">Secreted</location>
    </subcellularLocation>
</comment>
<feature type="disulfide bond" evidence="19">
    <location>
        <begin position="544"/>
        <end position="553"/>
    </location>
</feature>
<feature type="compositionally biased region" description="Polar residues" evidence="21">
    <location>
        <begin position="2578"/>
        <end position="2588"/>
    </location>
</feature>
<dbReference type="InterPro" id="IPR013320">
    <property type="entry name" value="ConA-like_dom_sf"/>
</dbReference>
<feature type="domain" description="EGF-like" evidence="25">
    <location>
        <begin position="1719"/>
        <end position="1757"/>
    </location>
</feature>
<dbReference type="FunFam" id="2.10.25.10:FF:000004">
    <property type="entry name" value="Neurogenic locus notch 1"/>
    <property type="match status" value="4"/>
</dbReference>
<evidence type="ECO:0000256" key="16">
    <source>
        <dbReference type="ARBA" id="ARBA00023136"/>
    </source>
</evidence>
<dbReference type="FunFam" id="2.10.25.10:FF:000208">
    <property type="entry name" value="Crumbs 2, cell polarity complex component"/>
    <property type="match status" value="1"/>
</dbReference>
<evidence type="ECO:0000256" key="4">
    <source>
        <dbReference type="ARBA" id="ARBA00022473"/>
    </source>
</evidence>
<feature type="disulfide bond" evidence="19">
    <location>
        <begin position="2331"/>
        <end position="2340"/>
    </location>
</feature>
<feature type="disulfide bond" evidence="19">
    <location>
        <begin position="1275"/>
        <end position="1284"/>
    </location>
</feature>
<dbReference type="GO" id="GO:0048667">
    <property type="term" value="P:cell morphogenesis involved in neuron differentiation"/>
    <property type="evidence" value="ECO:0007669"/>
    <property type="project" value="UniProtKB-ARBA"/>
</dbReference>
<feature type="domain" description="EGF-like" evidence="25">
    <location>
        <begin position="1982"/>
        <end position="2018"/>
    </location>
</feature>
<feature type="disulfide bond" evidence="19">
    <location>
        <begin position="2046"/>
        <end position="2055"/>
    </location>
</feature>
<evidence type="ECO:0000259" key="25">
    <source>
        <dbReference type="PROSITE" id="PS50026"/>
    </source>
</evidence>
<feature type="domain" description="EGF-like" evidence="25">
    <location>
        <begin position="1198"/>
        <end position="1240"/>
    </location>
</feature>
<keyword evidence="10 22" id="KW-0812">Transmembrane</keyword>
<dbReference type="GO" id="GO:0016358">
    <property type="term" value="P:dendrite development"/>
    <property type="evidence" value="ECO:0007669"/>
    <property type="project" value="UniProtKB-ARBA"/>
</dbReference>
<feature type="domain" description="Laminin G" evidence="24">
    <location>
        <begin position="26"/>
        <end position="195"/>
    </location>
</feature>
<evidence type="ECO:0000256" key="13">
    <source>
        <dbReference type="ARBA" id="ARBA00022782"/>
    </source>
</evidence>
<dbReference type="GeneID" id="106171031"/>
<feature type="disulfide bond" evidence="19">
    <location>
        <begin position="2423"/>
        <end position="2433"/>
    </location>
</feature>
<dbReference type="FunFam" id="2.10.25.10:FF:000425">
    <property type="entry name" value="Eyes shut homolog"/>
    <property type="match status" value="1"/>
</dbReference>
<dbReference type="FunFam" id="2.10.25.10:FF:000143">
    <property type="entry name" value="Protein crumbs 1"/>
    <property type="match status" value="3"/>
</dbReference>
<feature type="domain" description="EGF-like" evidence="25">
    <location>
        <begin position="326"/>
        <end position="362"/>
    </location>
</feature>
<evidence type="ECO:0000256" key="19">
    <source>
        <dbReference type="PROSITE-ProRule" id="PRU00076"/>
    </source>
</evidence>
<proteinExistence type="predicted"/>
<evidence type="ECO:0000256" key="23">
    <source>
        <dbReference type="SAM" id="SignalP"/>
    </source>
</evidence>
<dbReference type="GO" id="GO:0005112">
    <property type="term" value="F:Notch binding"/>
    <property type="evidence" value="ECO:0007669"/>
    <property type="project" value="TreeGrafter"/>
</dbReference>
<dbReference type="InterPro" id="IPR026823">
    <property type="entry name" value="cEGF"/>
</dbReference>
<dbReference type="SMART" id="SM00179">
    <property type="entry name" value="EGF_CA"/>
    <property type="match status" value="38"/>
</dbReference>
<evidence type="ECO:0000256" key="1">
    <source>
        <dbReference type="ARBA" id="ARBA00004247"/>
    </source>
</evidence>
<evidence type="ECO:0000256" key="5">
    <source>
        <dbReference type="ARBA" id="ARBA00022475"/>
    </source>
</evidence>
<feature type="domain" description="Laminin G" evidence="24">
    <location>
        <begin position="1506"/>
        <end position="1723"/>
    </location>
</feature>
<feature type="disulfide bond" evidence="19">
    <location>
        <begin position="698"/>
        <end position="707"/>
    </location>
</feature>
<feature type="disulfide bond" evidence="19">
    <location>
        <begin position="352"/>
        <end position="361"/>
    </location>
</feature>
<dbReference type="FunFam" id="2.10.25.10:FF:000230">
    <property type="entry name" value="Delta-like protein"/>
    <property type="match status" value="1"/>
</dbReference>
<dbReference type="GO" id="GO:0005737">
    <property type="term" value="C:cytoplasm"/>
    <property type="evidence" value="ECO:0007669"/>
    <property type="project" value="UniProtKB-SubCell"/>
</dbReference>
<feature type="domain" description="EGF-like" evidence="25">
    <location>
        <begin position="2097"/>
        <end position="2141"/>
    </location>
</feature>
<keyword evidence="17 19" id="KW-1015">Disulfide bond</keyword>
<dbReference type="Pfam" id="PF00008">
    <property type="entry name" value="EGF"/>
    <property type="match status" value="22"/>
</dbReference>
<feature type="domain" description="EGF-like" evidence="25">
    <location>
        <begin position="246"/>
        <end position="285"/>
    </location>
</feature>
<feature type="domain" description="EGF-like" evidence="25">
    <location>
        <begin position="2342"/>
        <end position="2379"/>
    </location>
</feature>
<feature type="domain" description="EGF-like" evidence="25">
    <location>
        <begin position="1004"/>
        <end position="1062"/>
    </location>
</feature>
<dbReference type="SUPFAM" id="SSF57196">
    <property type="entry name" value="EGF/Laminin"/>
    <property type="match status" value="25"/>
</dbReference>
<keyword evidence="15 22" id="KW-1133">Transmembrane helix</keyword>
<feature type="disulfide bond" evidence="19">
    <location>
        <begin position="232"/>
        <end position="241"/>
    </location>
</feature>
<keyword evidence="4" id="KW-0217">Developmental protein</keyword>
<evidence type="ECO:0000256" key="21">
    <source>
        <dbReference type="SAM" id="MobiDB-lite"/>
    </source>
</evidence>
<feature type="domain" description="EGF-like" evidence="25">
    <location>
        <begin position="402"/>
        <end position="441"/>
    </location>
</feature>
<dbReference type="GO" id="GO:0048871">
    <property type="term" value="P:multicellular organismal-level homeostasis"/>
    <property type="evidence" value="ECO:0007669"/>
    <property type="project" value="UniProtKB-ARBA"/>
</dbReference>
<feature type="domain" description="EGF-like" evidence="25">
    <location>
        <begin position="2456"/>
        <end position="2492"/>
    </location>
</feature>
<dbReference type="FunFam" id="2.10.25.10:FF:000472">
    <property type="entry name" value="Uncharacterized protein, isoform A"/>
    <property type="match status" value="4"/>
</dbReference>
<dbReference type="InterPro" id="IPR018097">
    <property type="entry name" value="EGF_Ca-bd_CS"/>
</dbReference>
<feature type="disulfide bond" evidence="19">
    <location>
        <begin position="390"/>
        <end position="399"/>
    </location>
</feature>
<feature type="domain" description="EGF-like" evidence="25">
    <location>
        <begin position="556"/>
        <end position="592"/>
    </location>
</feature>
<feature type="domain" description="EGF-like" evidence="25">
    <location>
        <begin position="594"/>
        <end position="630"/>
    </location>
</feature>
<dbReference type="KEGG" id="lak:106171031"/>
<evidence type="ECO:0000256" key="7">
    <source>
        <dbReference type="ARBA" id="ARBA00022525"/>
    </source>
</evidence>
<dbReference type="GO" id="GO:0043005">
    <property type="term" value="C:neuron projection"/>
    <property type="evidence" value="ECO:0007669"/>
    <property type="project" value="UniProtKB-ARBA"/>
</dbReference>
<dbReference type="GO" id="GO:0005576">
    <property type="term" value="C:extracellular region"/>
    <property type="evidence" value="ECO:0007669"/>
    <property type="project" value="UniProtKB-SubCell"/>
</dbReference>
<feature type="domain" description="EGF-like" evidence="25">
    <location>
        <begin position="480"/>
        <end position="516"/>
    </location>
</feature>
<feature type="disulfide bond" evidence="19">
    <location>
        <begin position="2171"/>
        <end position="2180"/>
    </location>
</feature>
<evidence type="ECO:0000313" key="27">
    <source>
        <dbReference type="RefSeq" id="XP_013406574.1"/>
    </source>
</evidence>
<dbReference type="Pfam" id="PF02210">
    <property type="entry name" value="Laminin_G_2"/>
    <property type="match status" value="4"/>
</dbReference>
<feature type="domain" description="EGF-like" evidence="25">
    <location>
        <begin position="1161"/>
        <end position="1196"/>
    </location>
</feature>
<dbReference type="RefSeq" id="XP_013406574.1">
    <property type="nucleotide sequence ID" value="XM_013551120.1"/>
</dbReference>
<keyword evidence="7" id="KW-0964">Secreted</keyword>
<keyword evidence="9" id="KW-0597">Phosphoprotein</keyword>
<dbReference type="PANTHER" id="PTHR12916:SF4">
    <property type="entry name" value="UNINFLATABLE, ISOFORM C"/>
    <property type="match status" value="1"/>
</dbReference>
<dbReference type="InterPro" id="IPR009030">
    <property type="entry name" value="Growth_fac_rcpt_cys_sf"/>
</dbReference>
<dbReference type="GO" id="GO:0042063">
    <property type="term" value="P:gliogenesis"/>
    <property type="evidence" value="ECO:0007669"/>
    <property type="project" value="UniProtKB-ARBA"/>
</dbReference>
<feature type="domain" description="EGF-like" evidence="25">
    <location>
        <begin position="925"/>
        <end position="964"/>
    </location>
</feature>
<reference evidence="27" key="1">
    <citation type="submission" date="2025-08" db="UniProtKB">
        <authorList>
            <consortium name="RefSeq"/>
        </authorList>
    </citation>
    <scope>IDENTIFICATION</scope>
    <source>
        <tissue evidence="27">Gonads</tissue>
    </source>
</reference>
<evidence type="ECO:0000256" key="8">
    <source>
        <dbReference type="ARBA" id="ARBA00022536"/>
    </source>
</evidence>
<evidence type="ECO:0000256" key="9">
    <source>
        <dbReference type="ARBA" id="ARBA00022553"/>
    </source>
</evidence>
<organism evidence="26 27">
    <name type="scientific">Lingula anatina</name>
    <name type="common">Brachiopod</name>
    <name type="synonym">Lingula unguis</name>
    <dbReference type="NCBI Taxonomy" id="7574"/>
    <lineage>
        <taxon>Eukaryota</taxon>
        <taxon>Metazoa</taxon>
        <taxon>Spiralia</taxon>
        <taxon>Lophotrochozoa</taxon>
        <taxon>Brachiopoda</taxon>
        <taxon>Linguliformea</taxon>
        <taxon>Lingulata</taxon>
        <taxon>Lingulida</taxon>
        <taxon>Linguloidea</taxon>
        <taxon>Lingulidae</taxon>
        <taxon>Lingula</taxon>
    </lineage>
</organism>
<feature type="disulfide bond" evidence="19">
    <location>
        <begin position="992"/>
        <end position="1001"/>
    </location>
</feature>
<feature type="disulfide bond" evidence="19">
    <location>
        <begin position="1186"/>
        <end position="1195"/>
    </location>
</feature>
<feature type="disulfide bond" evidence="19">
    <location>
        <begin position="1747"/>
        <end position="1756"/>
    </location>
</feature>
<feature type="domain" description="EGF-like" evidence="25">
    <location>
        <begin position="2183"/>
        <end position="2219"/>
    </location>
</feature>
<dbReference type="GO" id="GO:0048646">
    <property type="term" value="P:anatomical structure formation involved in morphogenesis"/>
    <property type="evidence" value="ECO:0007669"/>
    <property type="project" value="UniProtKB-ARBA"/>
</dbReference>
<dbReference type="GO" id="GO:0051093">
    <property type="term" value="P:negative regulation of developmental process"/>
    <property type="evidence" value="ECO:0007669"/>
    <property type="project" value="UniProtKB-ARBA"/>
</dbReference>
<dbReference type="SMART" id="SM00181">
    <property type="entry name" value="EGF"/>
    <property type="match status" value="41"/>
</dbReference>
<feature type="disulfide bond" evidence="20">
    <location>
        <begin position="1435"/>
        <end position="1462"/>
    </location>
</feature>
<feature type="disulfide bond" evidence="19">
    <location>
        <begin position="954"/>
        <end position="963"/>
    </location>
</feature>
<dbReference type="GO" id="GO:0008593">
    <property type="term" value="P:regulation of Notch signaling pathway"/>
    <property type="evidence" value="ECO:0007669"/>
    <property type="project" value="UniProtKB-ARBA"/>
</dbReference>
<feature type="disulfide bond" evidence="19">
    <location>
        <begin position="2008"/>
        <end position="2017"/>
    </location>
</feature>
<feature type="disulfide bond" evidence="19">
    <location>
        <begin position="2407"/>
        <end position="2416"/>
    </location>
</feature>
<keyword evidence="16 22" id="KW-0472">Membrane</keyword>
<evidence type="ECO:0000256" key="12">
    <source>
        <dbReference type="ARBA" id="ARBA00022737"/>
    </source>
</evidence>
<feature type="domain" description="EGF-like" evidence="25">
    <location>
        <begin position="1242"/>
        <end position="1285"/>
    </location>
</feature>
<feature type="disulfide bond" evidence="19">
    <location>
        <begin position="2131"/>
        <end position="2140"/>
    </location>
</feature>
<feature type="domain" description="EGF-like" evidence="25">
    <location>
        <begin position="966"/>
        <end position="1002"/>
    </location>
</feature>
<dbReference type="InterPro" id="IPR000742">
    <property type="entry name" value="EGF"/>
</dbReference>
<dbReference type="InterPro" id="IPR049883">
    <property type="entry name" value="NOTCH1_EGF-like"/>
</dbReference>
<keyword evidence="13" id="KW-0221">Differentiation</keyword>
<feature type="domain" description="Laminin G" evidence="24">
    <location>
        <begin position="1784"/>
        <end position="1980"/>
    </location>
</feature>
<feature type="disulfide bond" evidence="19">
    <location>
        <begin position="2482"/>
        <end position="2491"/>
    </location>
</feature>
<feature type="region of interest" description="Disordered" evidence="21">
    <location>
        <begin position="2578"/>
        <end position="2607"/>
    </location>
</feature>
<keyword evidence="5" id="KW-1003">Cell membrane</keyword>
<dbReference type="GO" id="GO:0001764">
    <property type="term" value="P:neuron migration"/>
    <property type="evidence" value="ECO:0007669"/>
    <property type="project" value="UniProtKB-ARBA"/>
</dbReference>
<feature type="disulfide bond" evidence="19">
    <location>
        <begin position="1149"/>
        <end position="1158"/>
    </location>
</feature>
<feature type="domain" description="EGF-like" evidence="25">
    <location>
        <begin position="672"/>
        <end position="708"/>
    </location>
</feature>
<dbReference type="FunCoup" id="A0A1S3J9M6">
    <property type="interactions" value="394"/>
</dbReference>
<feature type="domain" description="EGF-like" evidence="25">
    <location>
        <begin position="442"/>
        <end position="478"/>
    </location>
</feature>
<feature type="domain" description="EGF-like" evidence="25">
    <location>
        <begin position="766"/>
        <end position="813"/>
    </location>
</feature>
<dbReference type="FunFam" id="2.10.25.10:FF:000172">
    <property type="entry name" value="FAT atypical cadherin 3"/>
    <property type="match status" value="1"/>
</dbReference>
<dbReference type="STRING" id="7574.A0A1S3J9M6"/>
<feature type="domain" description="EGF-like" evidence="25">
    <location>
        <begin position="2221"/>
        <end position="2258"/>
    </location>
</feature>
<feature type="disulfide bond" evidence="19">
    <location>
        <begin position="2248"/>
        <end position="2257"/>
    </location>
</feature>
<feature type="disulfide bond" evidence="19">
    <location>
        <begin position="2369"/>
        <end position="2378"/>
    </location>
</feature>
<keyword evidence="18" id="KW-0325">Glycoprotein</keyword>
<protein>
    <submittedName>
        <fullName evidence="27">Protein crumbs</fullName>
    </submittedName>
</protein>
<dbReference type="Pfam" id="PF07645">
    <property type="entry name" value="EGF_CA"/>
    <property type="match status" value="5"/>
</dbReference>
<feature type="domain" description="EGF-like" evidence="25">
    <location>
        <begin position="871"/>
        <end position="915"/>
    </location>
</feature>
<dbReference type="SUPFAM" id="SSF49899">
    <property type="entry name" value="Concanavalin A-like lectins/glucanases"/>
    <property type="match status" value="4"/>
</dbReference>
<feature type="disulfide bond" evidence="19">
    <location>
        <begin position="506"/>
        <end position="515"/>
    </location>
</feature>
<feature type="domain" description="EGF-like" evidence="25">
    <location>
        <begin position="364"/>
        <end position="400"/>
    </location>
</feature>
<dbReference type="SUPFAM" id="SSF57184">
    <property type="entry name" value="Growth factor receptor domain"/>
    <property type="match status" value="4"/>
</dbReference>
<feature type="domain" description="EGF-like" evidence="25">
    <location>
        <begin position="2143"/>
        <end position="2181"/>
    </location>
</feature>
<feature type="disulfide bond" evidence="19">
    <location>
        <begin position="582"/>
        <end position="591"/>
    </location>
</feature>
<feature type="domain" description="Laminin G" evidence="24">
    <location>
        <begin position="1287"/>
        <end position="1462"/>
    </location>
</feature>
<evidence type="ECO:0000256" key="20">
    <source>
        <dbReference type="PROSITE-ProRule" id="PRU00122"/>
    </source>
</evidence>
<feature type="signal peptide" evidence="23">
    <location>
        <begin position="1"/>
        <end position="29"/>
    </location>
</feature>
<dbReference type="PROSITE" id="PS00022">
    <property type="entry name" value="EGF_1"/>
    <property type="match status" value="30"/>
</dbReference>
<feature type="domain" description="EGF-like" evidence="25">
    <location>
        <begin position="2300"/>
        <end position="2341"/>
    </location>
</feature>
<feature type="domain" description="EGF-like" evidence="25">
    <location>
        <begin position="2493"/>
        <end position="2534"/>
    </location>
</feature>
<dbReference type="PANTHER" id="PTHR12916">
    <property type="entry name" value="CYTOCHROME C OXIDASE POLYPEPTIDE VIC-2"/>
    <property type="match status" value="1"/>
</dbReference>
<dbReference type="GO" id="GO:0005509">
    <property type="term" value="F:calcium ion binding"/>
    <property type="evidence" value="ECO:0007669"/>
    <property type="project" value="InterPro"/>
</dbReference>
<feature type="domain" description="EGF-like" evidence="25">
    <location>
        <begin position="1103"/>
        <end position="1159"/>
    </location>
</feature>
<comment type="caution">
    <text evidence="19">Lacks conserved residue(s) required for the propagation of feature annotation.</text>
</comment>
<dbReference type="SMART" id="SM00282">
    <property type="entry name" value="LamG"/>
    <property type="match status" value="4"/>
</dbReference>
<dbReference type="Pfam" id="PF12662">
    <property type="entry name" value="cEGF"/>
    <property type="match status" value="1"/>
</dbReference>
<feature type="domain" description="EGF-like" evidence="25">
    <location>
        <begin position="2058"/>
        <end position="2094"/>
    </location>
</feature>
<evidence type="ECO:0000256" key="11">
    <source>
        <dbReference type="ARBA" id="ARBA00022729"/>
    </source>
</evidence>
<feature type="disulfide bond" evidence="19">
    <location>
        <begin position="2084"/>
        <end position="2093"/>
    </location>
</feature>
<evidence type="ECO:0000259" key="24">
    <source>
        <dbReference type="PROSITE" id="PS50025"/>
    </source>
</evidence>
<accession>A0A1S3J9M6</accession>
<dbReference type="GO" id="GO:0051241">
    <property type="term" value="P:negative regulation of multicellular organismal process"/>
    <property type="evidence" value="ECO:0007669"/>
    <property type="project" value="UniProtKB-ARBA"/>
</dbReference>
<dbReference type="InterPro" id="IPR001791">
    <property type="entry name" value="Laminin_G"/>
</dbReference>
<feature type="domain" description="EGF-like" evidence="25">
    <location>
        <begin position="632"/>
        <end position="670"/>
    </location>
</feature>
<dbReference type="InterPro" id="IPR000152">
    <property type="entry name" value="EGF-type_Asp/Asn_hydroxyl_site"/>
</dbReference>
<dbReference type="GO" id="GO:0060562">
    <property type="term" value="P:epithelial tube morphogenesis"/>
    <property type="evidence" value="ECO:0007669"/>
    <property type="project" value="UniProtKB-ARBA"/>
</dbReference>
<feature type="disulfide bond" evidence="19">
    <location>
        <begin position="2444"/>
        <end position="2453"/>
    </location>
</feature>
<feature type="domain" description="EGF-like" evidence="25">
    <location>
        <begin position="1464"/>
        <end position="1500"/>
    </location>
</feature>
<feature type="disulfide bond" evidence="19">
    <location>
        <begin position="2524"/>
        <end position="2533"/>
    </location>
</feature>
<feature type="domain" description="EGF-like" evidence="25">
    <location>
        <begin position="2260"/>
        <end position="2299"/>
    </location>
</feature>
<dbReference type="GO" id="GO:0048638">
    <property type="term" value="P:regulation of developmental growth"/>
    <property type="evidence" value="ECO:0007669"/>
    <property type="project" value="UniProtKB-ARBA"/>
</dbReference>
<feature type="domain" description="EGF-like" evidence="25">
    <location>
        <begin position="518"/>
        <end position="554"/>
    </location>
</feature>
<dbReference type="OrthoDB" id="283575at2759"/>
<feature type="domain" description="EGF-like" evidence="25">
    <location>
        <begin position="815"/>
        <end position="851"/>
    </location>
</feature>
<keyword evidence="12" id="KW-0677">Repeat</keyword>
<dbReference type="Pfam" id="PF12661">
    <property type="entry name" value="hEGF"/>
    <property type="match status" value="6"/>
</dbReference>
<evidence type="ECO:0000256" key="3">
    <source>
        <dbReference type="ARBA" id="ARBA00004613"/>
    </source>
</evidence>
<feature type="domain" description="EGF-like" evidence="25">
    <location>
        <begin position="206"/>
        <end position="242"/>
    </location>
</feature>
<feature type="disulfide bond" evidence="19">
    <location>
        <begin position="620"/>
        <end position="629"/>
    </location>
</feature>
<dbReference type="GO" id="GO:0080090">
    <property type="term" value="P:regulation of primary metabolic process"/>
    <property type="evidence" value="ECO:0007669"/>
    <property type="project" value="UniProtKB-ARBA"/>
</dbReference>
<keyword evidence="26" id="KW-1185">Reference proteome</keyword>
<dbReference type="CDD" id="cd00054">
    <property type="entry name" value="EGF_CA"/>
    <property type="match status" value="27"/>
</dbReference>
<keyword evidence="6" id="KW-0963">Cytoplasm</keyword>
<dbReference type="GO" id="GO:0002064">
    <property type="term" value="P:epithelial cell development"/>
    <property type="evidence" value="ECO:0007669"/>
    <property type="project" value="UniProtKB-ARBA"/>
</dbReference>
<dbReference type="CDD" id="cd00110">
    <property type="entry name" value="LamG"/>
    <property type="match status" value="3"/>
</dbReference>